<dbReference type="GO" id="GO:0005384">
    <property type="term" value="F:manganese ion transmembrane transporter activity"/>
    <property type="evidence" value="ECO:0007669"/>
    <property type="project" value="InterPro"/>
</dbReference>
<keyword evidence="4 5" id="KW-0472">Membrane</keyword>
<organism evidence="6 7">
    <name type="scientific">Paracoccus litorisediminis</name>
    <dbReference type="NCBI Taxonomy" id="2006130"/>
    <lineage>
        <taxon>Bacteria</taxon>
        <taxon>Pseudomonadati</taxon>
        <taxon>Pseudomonadota</taxon>
        <taxon>Alphaproteobacteria</taxon>
        <taxon>Rhodobacterales</taxon>
        <taxon>Paracoccaceae</taxon>
        <taxon>Paracoccus</taxon>
    </lineage>
</organism>
<evidence type="ECO:0000256" key="4">
    <source>
        <dbReference type="ARBA" id="ARBA00023136"/>
    </source>
</evidence>
<protein>
    <submittedName>
        <fullName evidence="6">VIT family protein</fullName>
    </submittedName>
</protein>
<evidence type="ECO:0000256" key="2">
    <source>
        <dbReference type="ARBA" id="ARBA00022692"/>
    </source>
</evidence>
<gene>
    <name evidence="6" type="ORF">GL300_20785</name>
</gene>
<evidence type="ECO:0000256" key="5">
    <source>
        <dbReference type="SAM" id="Phobius"/>
    </source>
</evidence>
<feature type="transmembrane region" description="Helical" evidence="5">
    <location>
        <begin position="135"/>
        <end position="157"/>
    </location>
</feature>
<keyword evidence="2 5" id="KW-0812">Transmembrane</keyword>
<feature type="transmembrane region" description="Helical" evidence="5">
    <location>
        <begin position="192"/>
        <end position="211"/>
    </location>
</feature>
<dbReference type="InterPro" id="IPR008217">
    <property type="entry name" value="Ccc1_fam"/>
</dbReference>
<feature type="transmembrane region" description="Helical" evidence="5">
    <location>
        <begin position="44"/>
        <end position="66"/>
    </location>
</feature>
<reference evidence="6 7" key="1">
    <citation type="submission" date="2019-11" db="EMBL/GenBank/DDBJ databases">
        <authorList>
            <person name="Dong K."/>
        </authorList>
    </citation>
    <scope>NUCLEOTIDE SEQUENCE [LARGE SCALE GENOMIC DNA]</scope>
    <source>
        <strain evidence="6 7">NBRC 112902</strain>
    </source>
</reference>
<dbReference type="OrthoDB" id="978987at2"/>
<evidence type="ECO:0000313" key="7">
    <source>
        <dbReference type="Proteomes" id="UP000449846"/>
    </source>
</evidence>
<dbReference type="Proteomes" id="UP000449846">
    <property type="component" value="Unassembled WGS sequence"/>
</dbReference>
<dbReference type="GO" id="GO:0012505">
    <property type="term" value="C:endomembrane system"/>
    <property type="evidence" value="ECO:0007669"/>
    <property type="project" value="UniProtKB-SubCell"/>
</dbReference>
<proteinExistence type="predicted"/>
<evidence type="ECO:0000256" key="3">
    <source>
        <dbReference type="ARBA" id="ARBA00022989"/>
    </source>
</evidence>
<evidence type="ECO:0000313" key="6">
    <source>
        <dbReference type="EMBL" id="MTH61653.1"/>
    </source>
</evidence>
<keyword evidence="3 5" id="KW-1133">Transmembrane helix</keyword>
<feature type="transmembrane region" description="Helical" evidence="5">
    <location>
        <begin position="164"/>
        <end position="186"/>
    </location>
</feature>
<dbReference type="EMBL" id="WMIG01000018">
    <property type="protein sequence ID" value="MTH61653.1"/>
    <property type="molecule type" value="Genomic_DNA"/>
</dbReference>
<comment type="caution">
    <text evidence="6">The sequence shown here is derived from an EMBL/GenBank/DDBJ whole genome shotgun (WGS) entry which is preliminary data.</text>
</comment>
<feature type="transmembrane region" description="Helical" evidence="5">
    <location>
        <begin position="12"/>
        <end position="32"/>
    </location>
</feature>
<keyword evidence="7" id="KW-1185">Reference proteome</keyword>
<dbReference type="GO" id="GO:0030026">
    <property type="term" value="P:intracellular manganese ion homeostasis"/>
    <property type="evidence" value="ECO:0007669"/>
    <property type="project" value="InterPro"/>
</dbReference>
<sequence>MTTDTTRVLDPVSRATEILFGLIMVLTFTASLNVAEASRTDVRLMLIAALGCNLAWGLIDAAMYLLSTRAEKALAMRMIGTVQNAPPALARHEIAATLPAYVTASLDEDDIERIRQHLASLPAQDTHPDATDLRAAAMVFALVFFGTLPVALPFLLIKDAQLALWLSHAIALASLFVAGSTLGRLWGRPWRVGLAMVAVGLILVGIALALGG</sequence>
<comment type="subcellular location">
    <subcellularLocation>
        <location evidence="1">Endomembrane system</location>
        <topology evidence="1">Multi-pass membrane protein</topology>
    </subcellularLocation>
</comment>
<accession>A0A844HMX1</accession>
<dbReference type="RefSeq" id="WP_155041603.1">
    <property type="nucleotide sequence ID" value="NZ_WMIG01000018.1"/>
</dbReference>
<name>A0A844HMX1_9RHOB</name>
<dbReference type="Pfam" id="PF01988">
    <property type="entry name" value="VIT1"/>
    <property type="match status" value="1"/>
</dbReference>
<evidence type="ECO:0000256" key="1">
    <source>
        <dbReference type="ARBA" id="ARBA00004127"/>
    </source>
</evidence>
<dbReference type="AlphaFoldDB" id="A0A844HMX1"/>